<keyword evidence="2" id="KW-0472">Membrane</keyword>
<dbReference type="AlphaFoldDB" id="A0A9P4LRW3"/>
<keyword evidence="2" id="KW-0812">Transmembrane</keyword>
<keyword evidence="3" id="KW-0732">Signal</keyword>
<feature type="compositionally biased region" description="Pro residues" evidence="1">
    <location>
        <begin position="268"/>
        <end position="279"/>
    </location>
</feature>
<dbReference type="EMBL" id="ML978750">
    <property type="protein sequence ID" value="KAF2083940.1"/>
    <property type="molecule type" value="Genomic_DNA"/>
</dbReference>
<protein>
    <submittedName>
        <fullName evidence="4">Uncharacterized protein</fullName>
    </submittedName>
</protein>
<dbReference type="PROSITE" id="PS51257">
    <property type="entry name" value="PROKAR_LIPOPROTEIN"/>
    <property type="match status" value="1"/>
</dbReference>
<name>A0A9P4LRW3_9PEZI</name>
<organism evidence="4 5">
    <name type="scientific">Saccharata proteae CBS 121410</name>
    <dbReference type="NCBI Taxonomy" id="1314787"/>
    <lineage>
        <taxon>Eukaryota</taxon>
        <taxon>Fungi</taxon>
        <taxon>Dikarya</taxon>
        <taxon>Ascomycota</taxon>
        <taxon>Pezizomycotina</taxon>
        <taxon>Dothideomycetes</taxon>
        <taxon>Dothideomycetes incertae sedis</taxon>
        <taxon>Botryosphaeriales</taxon>
        <taxon>Saccharataceae</taxon>
        <taxon>Saccharata</taxon>
    </lineage>
</organism>
<proteinExistence type="predicted"/>
<accession>A0A9P4LRW3</accession>
<feature type="transmembrane region" description="Helical" evidence="2">
    <location>
        <begin position="215"/>
        <end position="238"/>
    </location>
</feature>
<comment type="caution">
    <text evidence="4">The sequence shown here is derived from an EMBL/GenBank/DDBJ whole genome shotgun (WGS) entry which is preliminary data.</text>
</comment>
<feature type="region of interest" description="Disordered" evidence="1">
    <location>
        <begin position="29"/>
        <end position="56"/>
    </location>
</feature>
<keyword evidence="5" id="KW-1185">Reference proteome</keyword>
<sequence length="360" mass="37790">MRSHSFISGAFIVLLNSLSLVSCQTMPSSSTSTSTSTSSSSFTSSPSSTSTSTTSTDRTCYYPNGVQSNASPCFPDQPVSACCGPGFICYSDGLCAPGPEDRRTYQYKIYRSGCTDRSWNSSSCPSVCLGTDDNLEAGQGIATCGESSFCCGRDYDCCGNSSNIFTYGNLDIATTIPYNKASSTSTPSPPSTSTSASASVPTSSQSSPSASNNSVAIGVGVGVGIGGAILLSATLILLHRLRSQRRQRTNPDFSPPSHQRSAEGGTGAPPPPPPPPPPPETRELGHPPDYDAALRLQRQRSRLEERSPVSPDVERGGGGMVAGWRLNPAEMEAVEHARYEMEEVGSWKGGKGGIRHELEG</sequence>
<evidence type="ECO:0000256" key="2">
    <source>
        <dbReference type="SAM" id="Phobius"/>
    </source>
</evidence>
<feature type="region of interest" description="Disordered" evidence="1">
    <location>
        <begin position="245"/>
        <end position="323"/>
    </location>
</feature>
<feature type="compositionally biased region" description="Low complexity" evidence="1">
    <location>
        <begin position="181"/>
        <end position="212"/>
    </location>
</feature>
<feature type="signal peptide" evidence="3">
    <location>
        <begin position="1"/>
        <end position="23"/>
    </location>
</feature>
<reference evidence="4" key="1">
    <citation type="journal article" date="2020" name="Stud. Mycol.">
        <title>101 Dothideomycetes genomes: a test case for predicting lifestyles and emergence of pathogens.</title>
        <authorList>
            <person name="Haridas S."/>
            <person name="Albert R."/>
            <person name="Binder M."/>
            <person name="Bloem J."/>
            <person name="Labutti K."/>
            <person name="Salamov A."/>
            <person name="Andreopoulos B."/>
            <person name="Baker S."/>
            <person name="Barry K."/>
            <person name="Bills G."/>
            <person name="Bluhm B."/>
            <person name="Cannon C."/>
            <person name="Castanera R."/>
            <person name="Culley D."/>
            <person name="Daum C."/>
            <person name="Ezra D."/>
            <person name="Gonzalez J."/>
            <person name="Henrissat B."/>
            <person name="Kuo A."/>
            <person name="Liang C."/>
            <person name="Lipzen A."/>
            <person name="Lutzoni F."/>
            <person name="Magnuson J."/>
            <person name="Mondo S."/>
            <person name="Nolan M."/>
            <person name="Ohm R."/>
            <person name="Pangilinan J."/>
            <person name="Park H.-J."/>
            <person name="Ramirez L."/>
            <person name="Alfaro M."/>
            <person name="Sun H."/>
            <person name="Tritt A."/>
            <person name="Yoshinaga Y."/>
            <person name="Zwiers L.-H."/>
            <person name="Turgeon B."/>
            <person name="Goodwin S."/>
            <person name="Spatafora J."/>
            <person name="Crous P."/>
            <person name="Grigoriev I."/>
        </authorList>
    </citation>
    <scope>NUCLEOTIDE SEQUENCE</scope>
    <source>
        <strain evidence="4">CBS 121410</strain>
    </source>
</reference>
<feature type="compositionally biased region" description="Basic and acidic residues" evidence="1">
    <location>
        <begin position="301"/>
        <end position="315"/>
    </location>
</feature>
<evidence type="ECO:0000256" key="1">
    <source>
        <dbReference type="SAM" id="MobiDB-lite"/>
    </source>
</evidence>
<feature type="region of interest" description="Disordered" evidence="1">
    <location>
        <begin position="180"/>
        <end position="212"/>
    </location>
</feature>
<gene>
    <name evidence="4" type="ORF">K490DRAFT_69272</name>
</gene>
<feature type="chain" id="PRO_5040125208" evidence="3">
    <location>
        <begin position="24"/>
        <end position="360"/>
    </location>
</feature>
<feature type="compositionally biased region" description="Polar residues" evidence="1">
    <location>
        <begin position="250"/>
        <end position="259"/>
    </location>
</feature>
<dbReference type="Proteomes" id="UP000799776">
    <property type="component" value="Unassembled WGS sequence"/>
</dbReference>
<feature type="compositionally biased region" description="Basic and acidic residues" evidence="1">
    <location>
        <begin position="280"/>
        <end position="289"/>
    </location>
</feature>
<evidence type="ECO:0000313" key="4">
    <source>
        <dbReference type="EMBL" id="KAF2083940.1"/>
    </source>
</evidence>
<dbReference type="OrthoDB" id="5215637at2759"/>
<keyword evidence="2" id="KW-1133">Transmembrane helix</keyword>
<evidence type="ECO:0000256" key="3">
    <source>
        <dbReference type="SAM" id="SignalP"/>
    </source>
</evidence>
<evidence type="ECO:0000313" key="5">
    <source>
        <dbReference type="Proteomes" id="UP000799776"/>
    </source>
</evidence>